<evidence type="ECO:0000313" key="8">
    <source>
        <dbReference type="Proteomes" id="UP000005341"/>
    </source>
</evidence>
<dbReference type="GO" id="GO:0003677">
    <property type="term" value="F:DNA binding"/>
    <property type="evidence" value="ECO:0007669"/>
    <property type="project" value="InterPro"/>
</dbReference>
<evidence type="ECO:0000256" key="3">
    <source>
        <dbReference type="ARBA" id="ARBA00060980"/>
    </source>
</evidence>
<dbReference type="InterPro" id="IPR013022">
    <property type="entry name" value="Xyl_isomerase-like_TIM-brl"/>
</dbReference>
<dbReference type="InterPro" id="IPR050417">
    <property type="entry name" value="Sugar_Epim/Isomerase"/>
</dbReference>
<evidence type="ECO:0000256" key="2">
    <source>
        <dbReference type="ARBA" id="ARBA00051987"/>
    </source>
</evidence>
<protein>
    <recommendedName>
        <fullName evidence="4 5">L-ribulose-5-phosphate 3-epimerase</fullName>
    </recommendedName>
</protein>
<gene>
    <name evidence="7" type="ORF">appser6_18650</name>
</gene>
<dbReference type="InterPro" id="IPR001719">
    <property type="entry name" value="AP_endonuc_2"/>
</dbReference>
<dbReference type="FunFam" id="3.20.20.150:FF:000003">
    <property type="entry name" value="L-ribulose-5-phosphate 3-epimerase UlaE"/>
    <property type="match status" value="1"/>
</dbReference>
<evidence type="ECO:0000256" key="4">
    <source>
        <dbReference type="ARBA" id="ARBA00066354"/>
    </source>
</evidence>
<organism evidence="7 8">
    <name type="scientific">Actinobacillus pleuropneumoniae serovar 6 str. Femo</name>
    <dbReference type="NCBI Taxonomy" id="754256"/>
    <lineage>
        <taxon>Bacteria</taxon>
        <taxon>Pseudomonadati</taxon>
        <taxon>Pseudomonadota</taxon>
        <taxon>Gammaproteobacteria</taxon>
        <taxon>Pasteurellales</taxon>
        <taxon>Pasteurellaceae</taxon>
        <taxon>Actinobacillus</taxon>
    </lineage>
</organism>
<evidence type="ECO:0000259" key="6">
    <source>
        <dbReference type="Pfam" id="PF01261"/>
    </source>
</evidence>
<dbReference type="Pfam" id="PF01261">
    <property type="entry name" value="AP_endonuc_2"/>
    <property type="match status" value="1"/>
</dbReference>
<accession>A0A828PWS9</accession>
<dbReference type="CDD" id="cd00019">
    <property type="entry name" value="AP2Ec"/>
    <property type="match status" value="1"/>
</dbReference>
<dbReference type="EMBL" id="ADOG01000037">
    <property type="protein sequence ID" value="EFM91092.1"/>
    <property type="molecule type" value="Genomic_DNA"/>
</dbReference>
<dbReference type="PANTHER" id="PTHR43489">
    <property type="entry name" value="ISOMERASE"/>
    <property type="match status" value="1"/>
</dbReference>
<evidence type="ECO:0000256" key="5">
    <source>
        <dbReference type="NCBIfam" id="TIGR00542"/>
    </source>
</evidence>
<dbReference type="GO" id="GO:0006281">
    <property type="term" value="P:DNA repair"/>
    <property type="evidence" value="ECO:0007669"/>
    <property type="project" value="InterPro"/>
</dbReference>
<evidence type="ECO:0000256" key="1">
    <source>
        <dbReference type="ARBA" id="ARBA00023235"/>
    </source>
</evidence>
<dbReference type="NCBIfam" id="NF009689">
    <property type="entry name" value="PRK13210.1"/>
    <property type="match status" value="1"/>
</dbReference>
<dbReference type="Gene3D" id="3.20.20.150">
    <property type="entry name" value="Divalent-metal-dependent TIM barrel enzymes"/>
    <property type="match status" value="1"/>
</dbReference>
<dbReference type="AlphaFoldDB" id="A0A828PWS9"/>
<sequence>MNMRKHKLGIYEKALPKNISWQDRLSIAKACGFDFVEMSVDETDERLARLDWTKEQRIELVKAIINTGVTIPSMCLSGHRRFPFGSRDEATRQKAYEIMEKAIRLAVDLGIRTIQLAGYDVYYEEQDEGTIERFQQGLEWATELAASNQVTLAVEIMDTKFMSSIKRWKKWDEIIKSPWFTVYPDIGNVSAWNDDIEAEFALGIDKISAIHLKDTYKVTETCKGQFRDVPFGDGCVDFKGFFEILAKLNYRGAFLIEMWTEKAEEPIAEIINARRWIEQKMKEGGFQC</sequence>
<comment type="caution">
    <text evidence="7">The sequence shown here is derived from an EMBL/GenBank/DDBJ whole genome shotgun (WGS) entry which is preliminary data.</text>
</comment>
<dbReference type="GO" id="GO:0019852">
    <property type="term" value="P:L-ascorbic acid metabolic process"/>
    <property type="evidence" value="ECO:0007669"/>
    <property type="project" value="TreeGrafter"/>
</dbReference>
<dbReference type="InterPro" id="IPR004560">
    <property type="entry name" value="L-Ru-5P_3-Epase"/>
</dbReference>
<dbReference type="PANTHER" id="PTHR43489:SF1">
    <property type="entry name" value="L-RIBULOSE-5-PHOSPHATE 3-EPIMERASE SGBU-RELATED"/>
    <property type="match status" value="1"/>
</dbReference>
<feature type="domain" description="Xylose isomerase-like TIM barrel" evidence="6">
    <location>
        <begin position="27"/>
        <end position="278"/>
    </location>
</feature>
<evidence type="ECO:0000313" key="7">
    <source>
        <dbReference type="EMBL" id="EFM91092.1"/>
    </source>
</evidence>
<dbReference type="SUPFAM" id="SSF51658">
    <property type="entry name" value="Xylose isomerase-like"/>
    <property type="match status" value="1"/>
</dbReference>
<dbReference type="NCBIfam" id="NF009688">
    <property type="entry name" value="PRK13209.1"/>
    <property type="match status" value="1"/>
</dbReference>
<dbReference type="InterPro" id="IPR036237">
    <property type="entry name" value="Xyl_isomerase-like_sf"/>
</dbReference>
<keyword evidence="1" id="KW-0413">Isomerase</keyword>
<proteinExistence type="inferred from homology"/>
<dbReference type="NCBIfam" id="TIGR00542">
    <property type="entry name" value="hxl6Piso_put"/>
    <property type="match status" value="1"/>
</dbReference>
<comment type="similarity">
    <text evidence="3">Belongs to the L-ribulose-5-phosphate 3-epimerase family.</text>
</comment>
<dbReference type="GO" id="GO:0008270">
    <property type="term" value="F:zinc ion binding"/>
    <property type="evidence" value="ECO:0007669"/>
    <property type="project" value="InterPro"/>
</dbReference>
<dbReference type="GO" id="GO:0016861">
    <property type="term" value="F:intramolecular oxidoreductase activity, interconverting aldoses and ketoses"/>
    <property type="evidence" value="ECO:0007669"/>
    <property type="project" value="InterPro"/>
</dbReference>
<comment type="catalytic activity">
    <reaction evidence="2">
        <text>L-ribulose 5-phosphate = L-xylulose 5-phosphate</text>
        <dbReference type="Rhea" id="RHEA:18497"/>
        <dbReference type="ChEBI" id="CHEBI:57829"/>
        <dbReference type="ChEBI" id="CHEBI:58226"/>
        <dbReference type="EC" id="5.1.3.22"/>
    </reaction>
</comment>
<dbReference type="GO" id="GO:0034015">
    <property type="term" value="F:L-ribulose-5-phosphate 3-epimerase activity"/>
    <property type="evidence" value="ECO:0007669"/>
    <property type="project" value="UniProtKB-EC"/>
</dbReference>
<reference evidence="7 8" key="1">
    <citation type="journal article" date="2010" name="J. Bacteriol.">
        <title>Comparative genomic characterization of Actinobacillus pleuropneumoniae.</title>
        <authorList>
            <person name="Xu Z."/>
            <person name="Chen X."/>
            <person name="Li L."/>
            <person name="Li T."/>
            <person name="Wang S."/>
            <person name="Chen H."/>
            <person name="Zhou R."/>
        </authorList>
    </citation>
    <scope>NUCLEOTIDE SEQUENCE [LARGE SCALE GENOMIC DNA]</scope>
    <source>
        <strain evidence="7 8">Femo</strain>
    </source>
</reference>
<name>A0A828PWS9_ACTPL</name>
<dbReference type="Proteomes" id="UP000005341">
    <property type="component" value="Unassembled WGS sequence"/>
</dbReference>